<gene>
    <name evidence="7" type="ORF">FA727_13060</name>
</gene>
<comment type="subcellular location">
    <subcellularLocation>
        <location evidence="1">Cell membrane</location>
        <topology evidence="1">Multi-pass membrane protein</topology>
    </subcellularLocation>
</comment>
<evidence type="ECO:0000256" key="3">
    <source>
        <dbReference type="ARBA" id="ARBA00022692"/>
    </source>
</evidence>
<evidence type="ECO:0000313" key="8">
    <source>
        <dbReference type="Proteomes" id="UP000307756"/>
    </source>
</evidence>
<keyword evidence="4 6" id="KW-1133">Transmembrane helix</keyword>
<keyword evidence="3 6" id="KW-0812">Transmembrane</keyword>
<dbReference type="NCBIfam" id="NF041503">
    <property type="entry name" value="WZX_like"/>
    <property type="match status" value="1"/>
</dbReference>
<reference evidence="7 8" key="1">
    <citation type="journal article" date="2011" name="J. Microbiol.">
        <title>Bacillus kyonggiensis sp. nov., isolated from soil of a lettuce field.</title>
        <authorList>
            <person name="Dong K."/>
            <person name="Lee S."/>
        </authorList>
    </citation>
    <scope>NUCLEOTIDE SEQUENCE [LARGE SCALE GENOMIC DNA]</scope>
    <source>
        <strain evidence="7 8">NB22</strain>
    </source>
</reference>
<feature type="transmembrane region" description="Helical" evidence="6">
    <location>
        <begin position="140"/>
        <end position="162"/>
    </location>
</feature>
<dbReference type="RefSeq" id="WP_136831445.1">
    <property type="nucleotide sequence ID" value="NZ_SWBM01000002.1"/>
</dbReference>
<dbReference type="PANTHER" id="PTHR30250">
    <property type="entry name" value="PST FAMILY PREDICTED COLANIC ACID TRANSPORTER"/>
    <property type="match status" value="1"/>
</dbReference>
<evidence type="ECO:0000313" key="7">
    <source>
        <dbReference type="EMBL" id="TKC16984.1"/>
    </source>
</evidence>
<accession>A0A4U1D455</accession>
<proteinExistence type="predicted"/>
<name>A0A4U1D455_9BACI</name>
<organism evidence="7 8">
    <name type="scientific">Robertmurraya kyonggiensis</name>
    <dbReference type="NCBI Taxonomy" id="1037680"/>
    <lineage>
        <taxon>Bacteria</taxon>
        <taxon>Bacillati</taxon>
        <taxon>Bacillota</taxon>
        <taxon>Bacilli</taxon>
        <taxon>Bacillales</taxon>
        <taxon>Bacillaceae</taxon>
        <taxon>Robertmurraya</taxon>
    </lineage>
</organism>
<keyword evidence="8" id="KW-1185">Reference proteome</keyword>
<evidence type="ECO:0000256" key="5">
    <source>
        <dbReference type="ARBA" id="ARBA00023136"/>
    </source>
</evidence>
<dbReference type="Proteomes" id="UP000307756">
    <property type="component" value="Unassembled WGS sequence"/>
</dbReference>
<feature type="transmembrane region" description="Helical" evidence="6">
    <location>
        <begin position="281"/>
        <end position="303"/>
    </location>
</feature>
<dbReference type="GO" id="GO:0005886">
    <property type="term" value="C:plasma membrane"/>
    <property type="evidence" value="ECO:0007669"/>
    <property type="project" value="UniProtKB-SubCell"/>
</dbReference>
<sequence length="468" mass="52120">MAINITKKDIIWNYAGNILNIGMNIFLLPVILLMLNSQEIGLWYVFSSISALAMLIDFGFSPTIMRNVSYSWSGAKELLTEGTMLSELNEKPNYYLLRAIIVSSKKIYAVLSTVSGLLLFSLGTIYIYSLLPDDKTNSLIAWFIYILATIINLYYSYWNPLLKGIGAIKEDNQALVISRLTYVVFSIIGLLLGGGLIWLSLMYLISGVILRVLAKKYFSKKVRHEDINADPGNGYSFKTVFSIIWPNAKKLGVVTIGAWLITRSTTLICATYLGLDVTAQYGLSMQVLGIIGSFSSILFNSYIPELASLKMSINSNTRYLLIFSRAITTQWILGIVGILGVVLVGPFALNIIGSNSTLLPNNILIVLGLVLFLEWNHSTFATLITMSNTVPFVQASVFSGVGIVVISLILLEYTNMGILGVILSQGIIQASYNNWKWPLWVLRENNITVLRILKLSFRKIKEVVLKQR</sequence>
<dbReference type="AlphaFoldDB" id="A0A4U1D455"/>
<protein>
    <recommendedName>
        <fullName evidence="9">Membrane protein involved in the export of O-antigen and teichoic acid</fullName>
    </recommendedName>
</protein>
<feature type="transmembrane region" description="Helical" evidence="6">
    <location>
        <begin position="107"/>
        <end position="128"/>
    </location>
</feature>
<feature type="transmembrane region" description="Helical" evidence="6">
    <location>
        <begin position="358"/>
        <end position="377"/>
    </location>
</feature>
<evidence type="ECO:0000256" key="1">
    <source>
        <dbReference type="ARBA" id="ARBA00004651"/>
    </source>
</evidence>
<dbReference type="InterPro" id="IPR050833">
    <property type="entry name" value="Poly_Biosynth_Transport"/>
</dbReference>
<feature type="transmembrane region" description="Helical" evidence="6">
    <location>
        <begin position="331"/>
        <end position="352"/>
    </location>
</feature>
<dbReference type="InterPro" id="IPR048122">
    <property type="entry name" value="WZX-like"/>
</dbReference>
<dbReference type="OrthoDB" id="2864264at2"/>
<dbReference type="PANTHER" id="PTHR30250:SF26">
    <property type="entry name" value="PSMA PROTEIN"/>
    <property type="match status" value="1"/>
</dbReference>
<dbReference type="EMBL" id="SWBM01000002">
    <property type="protein sequence ID" value="TKC16984.1"/>
    <property type="molecule type" value="Genomic_DNA"/>
</dbReference>
<evidence type="ECO:0000256" key="6">
    <source>
        <dbReference type="SAM" id="Phobius"/>
    </source>
</evidence>
<keyword evidence="2" id="KW-1003">Cell membrane</keyword>
<evidence type="ECO:0008006" key="9">
    <source>
        <dbReference type="Google" id="ProtNLM"/>
    </source>
</evidence>
<feature type="transmembrane region" description="Helical" evidence="6">
    <location>
        <begin position="12"/>
        <end position="35"/>
    </location>
</feature>
<keyword evidence="5 6" id="KW-0472">Membrane</keyword>
<evidence type="ECO:0000256" key="4">
    <source>
        <dbReference type="ARBA" id="ARBA00022989"/>
    </source>
</evidence>
<feature type="transmembrane region" description="Helical" evidence="6">
    <location>
        <begin position="251"/>
        <end position="275"/>
    </location>
</feature>
<evidence type="ECO:0000256" key="2">
    <source>
        <dbReference type="ARBA" id="ARBA00022475"/>
    </source>
</evidence>
<comment type="caution">
    <text evidence="7">The sequence shown here is derived from an EMBL/GenBank/DDBJ whole genome shotgun (WGS) entry which is preliminary data.</text>
</comment>
<feature type="transmembrane region" description="Helical" evidence="6">
    <location>
        <begin position="41"/>
        <end position="60"/>
    </location>
</feature>